<accession>A0A182S7M5</accession>
<keyword evidence="2 3" id="KW-0040">ANK repeat</keyword>
<keyword evidence="5" id="KW-1185">Reference proteome</keyword>
<dbReference type="VEuPathDB" id="VectorBase:AMAM001318"/>
<keyword evidence="1" id="KW-0677">Repeat</keyword>
<organism evidence="4 5">
    <name type="scientific">Anopheles maculatus</name>
    <dbReference type="NCBI Taxonomy" id="74869"/>
    <lineage>
        <taxon>Eukaryota</taxon>
        <taxon>Metazoa</taxon>
        <taxon>Ecdysozoa</taxon>
        <taxon>Arthropoda</taxon>
        <taxon>Hexapoda</taxon>
        <taxon>Insecta</taxon>
        <taxon>Pterygota</taxon>
        <taxon>Neoptera</taxon>
        <taxon>Endopterygota</taxon>
        <taxon>Diptera</taxon>
        <taxon>Nematocera</taxon>
        <taxon>Culicoidea</taxon>
        <taxon>Culicidae</taxon>
        <taxon>Anophelinae</taxon>
        <taxon>Anopheles</taxon>
        <taxon>Anopheles maculatus group</taxon>
    </lineage>
</organism>
<dbReference type="PANTHER" id="PTHR24198">
    <property type="entry name" value="ANKYRIN REPEAT AND PROTEIN KINASE DOMAIN-CONTAINING PROTEIN"/>
    <property type="match status" value="1"/>
</dbReference>
<dbReference type="InterPro" id="IPR002110">
    <property type="entry name" value="Ankyrin_rpt"/>
</dbReference>
<dbReference type="Pfam" id="PF12796">
    <property type="entry name" value="Ank_2"/>
    <property type="match status" value="1"/>
</dbReference>
<evidence type="ECO:0000256" key="2">
    <source>
        <dbReference type="ARBA" id="ARBA00023043"/>
    </source>
</evidence>
<dbReference type="PANTHER" id="PTHR24198:SF165">
    <property type="entry name" value="ANKYRIN REPEAT-CONTAINING PROTEIN-RELATED"/>
    <property type="match status" value="1"/>
</dbReference>
<dbReference type="EnsemblMetazoa" id="AMAM001318-RA">
    <property type="protein sequence ID" value="AMAM001318-PA"/>
    <property type="gene ID" value="AMAM001318"/>
</dbReference>
<sequence>NILSLLLSIPNLDVNAVTRDKRSALSIAIESDQTEAQIDFLLTTAGVTVQAEHVLHACLHGKRNILKQLINRQPEHLAAKDFLQRSPLMIAVILNDATMTQYLLDRGADCNTVNLLGMNCLHVAALNNFTSITKMLLVAQVNYEAEDSFGRTPLVVALEAEHLAIVEQLIQGGASPKSAHNYRFKNHRNATLLHKFTLENRPRMVEYLVKKLKFPTDLMDDDGKTVNMLERVG</sequence>
<evidence type="ECO:0000256" key="3">
    <source>
        <dbReference type="PROSITE-ProRule" id="PRU00023"/>
    </source>
</evidence>
<feature type="repeat" description="ANK" evidence="3">
    <location>
        <begin position="83"/>
        <end position="115"/>
    </location>
</feature>
<dbReference type="InterPro" id="IPR036770">
    <property type="entry name" value="Ankyrin_rpt-contain_sf"/>
</dbReference>
<feature type="repeat" description="ANK" evidence="3">
    <location>
        <begin position="149"/>
        <end position="181"/>
    </location>
</feature>
<evidence type="ECO:0000256" key="1">
    <source>
        <dbReference type="ARBA" id="ARBA00022737"/>
    </source>
</evidence>
<proteinExistence type="predicted"/>
<evidence type="ECO:0000313" key="5">
    <source>
        <dbReference type="Proteomes" id="UP000075901"/>
    </source>
</evidence>
<dbReference type="SUPFAM" id="SSF48403">
    <property type="entry name" value="Ankyrin repeat"/>
    <property type="match status" value="1"/>
</dbReference>
<dbReference type="Gene3D" id="1.25.40.20">
    <property type="entry name" value="Ankyrin repeat-containing domain"/>
    <property type="match status" value="1"/>
</dbReference>
<reference evidence="5" key="1">
    <citation type="submission" date="2013-09" db="EMBL/GenBank/DDBJ databases">
        <title>The Genome Sequence of Anopheles maculatus species B.</title>
        <authorList>
            <consortium name="The Broad Institute Genomics Platform"/>
            <person name="Neafsey D.E."/>
            <person name="Besansky N."/>
            <person name="Howell P."/>
            <person name="Walton C."/>
            <person name="Young S.K."/>
            <person name="Zeng Q."/>
            <person name="Gargeya S."/>
            <person name="Fitzgerald M."/>
            <person name="Haas B."/>
            <person name="Abouelleil A."/>
            <person name="Allen A.W."/>
            <person name="Alvarado L."/>
            <person name="Arachchi H.M."/>
            <person name="Berlin A.M."/>
            <person name="Chapman S.B."/>
            <person name="Gainer-Dewar J."/>
            <person name="Goldberg J."/>
            <person name="Griggs A."/>
            <person name="Gujja S."/>
            <person name="Hansen M."/>
            <person name="Howarth C."/>
            <person name="Imamovic A."/>
            <person name="Ireland A."/>
            <person name="Larimer J."/>
            <person name="McCowan C."/>
            <person name="Murphy C."/>
            <person name="Pearson M."/>
            <person name="Poon T.W."/>
            <person name="Priest M."/>
            <person name="Roberts A."/>
            <person name="Saif S."/>
            <person name="Shea T."/>
            <person name="Sisk P."/>
            <person name="Sykes S."/>
            <person name="Wortman J."/>
            <person name="Nusbaum C."/>
            <person name="Birren B."/>
        </authorList>
    </citation>
    <scope>NUCLEOTIDE SEQUENCE [LARGE SCALE GENOMIC DNA]</scope>
    <source>
        <strain evidence="5">maculatus3</strain>
    </source>
</reference>
<reference evidence="4" key="2">
    <citation type="submission" date="2020-05" db="UniProtKB">
        <authorList>
            <consortium name="EnsemblMetazoa"/>
        </authorList>
    </citation>
    <scope>IDENTIFICATION</scope>
    <source>
        <strain evidence="4">maculatus3</strain>
    </source>
</reference>
<dbReference type="Proteomes" id="UP000075901">
    <property type="component" value="Unassembled WGS sequence"/>
</dbReference>
<dbReference type="PROSITE" id="PS50088">
    <property type="entry name" value="ANK_REPEAT"/>
    <property type="match status" value="2"/>
</dbReference>
<protein>
    <submittedName>
        <fullName evidence="4">ANK_REP_REGION domain-containing protein</fullName>
    </submittedName>
</protein>
<dbReference type="AlphaFoldDB" id="A0A182S7M5"/>
<dbReference type="SMART" id="SM00248">
    <property type="entry name" value="ANK"/>
    <property type="match status" value="5"/>
</dbReference>
<name>A0A182S7M5_9DIPT</name>
<dbReference type="PROSITE" id="PS50297">
    <property type="entry name" value="ANK_REP_REGION"/>
    <property type="match status" value="2"/>
</dbReference>
<evidence type="ECO:0000313" key="4">
    <source>
        <dbReference type="EnsemblMetazoa" id="AMAM001318-PA"/>
    </source>
</evidence>